<evidence type="ECO:0000313" key="1">
    <source>
        <dbReference type="EMBL" id="MBN2964683.1"/>
    </source>
</evidence>
<organism evidence="1 2">
    <name type="scientific">Sulfurospirillum tamanense</name>
    <dbReference type="NCBI Taxonomy" id="2813362"/>
    <lineage>
        <taxon>Bacteria</taxon>
        <taxon>Pseudomonadati</taxon>
        <taxon>Campylobacterota</taxon>
        <taxon>Epsilonproteobacteria</taxon>
        <taxon>Campylobacterales</taxon>
        <taxon>Sulfurospirillaceae</taxon>
        <taxon>Sulfurospirillum</taxon>
    </lineage>
</organism>
<reference evidence="2" key="1">
    <citation type="submission" date="2021-02" db="EMBL/GenBank/DDBJ databases">
        <title>Sulfurospirillum tamanensis sp. nov.</title>
        <authorList>
            <person name="Merkel A.Y."/>
        </authorList>
    </citation>
    <scope>NUCLEOTIDE SEQUENCE [LARGE SCALE GENOMIC DNA]</scope>
    <source>
        <strain evidence="2">T05b</strain>
    </source>
</reference>
<keyword evidence="2" id="KW-1185">Reference proteome</keyword>
<protein>
    <submittedName>
        <fullName evidence="1">Uncharacterized protein</fullName>
    </submittedName>
</protein>
<evidence type="ECO:0000313" key="2">
    <source>
        <dbReference type="Proteomes" id="UP000703590"/>
    </source>
</evidence>
<name>A0ABS2WSN4_9BACT</name>
<accession>A0ABS2WSN4</accession>
<sequence>MLSRVVVMAGAILLLALSALFFALNSSYQDSIQGRVYYFLGDYAKANALSASAYAKDSYNKMAFTVLTQSTIALKYEAYITQGNQYLAQIDAISTKTEVSDADRSRIKLMCEIMIDGYTALSPTPLTDEGLQERAAVVYKKFKQLHKELF</sequence>
<dbReference type="Proteomes" id="UP000703590">
    <property type="component" value="Unassembled WGS sequence"/>
</dbReference>
<dbReference type="RefSeq" id="WP_205459232.1">
    <property type="nucleotide sequence ID" value="NZ_JAFHKK010000015.1"/>
</dbReference>
<dbReference type="EMBL" id="JAFHKK010000015">
    <property type="protein sequence ID" value="MBN2964683.1"/>
    <property type="molecule type" value="Genomic_DNA"/>
</dbReference>
<reference evidence="1 2" key="3">
    <citation type="submission" date="2021-02" db="EMBL/GenBank/DDBJ databases">
        <authorList>
            <person name="Merkel A.Y."/>
        </authorList>
    </citation>
    <scope>NUCLEOTIDE SEQUENCE [LARGE SCALE GENOMIC DNA]</scope>
    <source>
        <strain evidence="1 2">T05b</strain>
    </source>
</reference>
<proteinExistence type="predicted"/>
<comment type="caution">
    <text evidence="1">The sequence shown here is derived from an EMBL/GenBank/DDBJ whole genome shotgun (WGS) entry which is preliminary data.</text>
</comment>
<gene>
    <name evidence="1" type="ORF">JWV37_07815</name>
</gene>
<reference evidence="1 2" key="2">
    <citation type="submission" date="2021-02" db="EMBL/GenBank/DDBJ databases">
        <title>Sulfurospirillum tamanensis sp. nov.</title>
        <authorList>
            <person name="Frolova A."/>
            <person name="Merkel A."/>
            <person name="Slobodkin A."/>
        </authorList>
    </citation>
    <scope>NUCLEOTIDE SEQUENCE [LARGE SCALE GENOMIC DNA]</scope>
    <source>
        <strain evidence="1 2">T05b</strain>
    </source>
</reference>